<evidence type="ECO:0000313" key="1">
    <source>
        <dbReference type="EMBL" id="CAG9319134.1"/>
    </source>
</evidence>
<reference evidence="1" key="1">
    <citation type="submission" date="2021-09" db="EMBL/GenBank/DDBJ databases">
        <authorList>
            <consortium name="AG Swart"/>
            <person name="Singh M."/>
            <person name="Singh A."/>
            <person name="Seah K."/>
            <person name="Emmerich C."/>
        </authorList>
    </citation>
    <scope>NUCLEOTIDE SEQUENCE</scope>
    <source>
        <strain evidence="1">ATCC30299</strain>
    </source>
</reference>
<proteinExistence type="predicted"/>
<name>A0AAU9J182_9CILI</name>
<dbReference type="Proteomes" id="UP001162131">
    <property type="component" value="Unassembled WGS sequence"/>
</dbReference>
<evidence type="ECO:0000313" key="2">
    <source>
        <dbReference type="Proteomes" id="UP001162131"/>
    </source>
</evidence>
<dbReference type="AlphaFoldDB" id="A0AAU9J182"/>
<gene>
    <name evidence="1" type="ORF">BSTOLATCC_MIC22528</name>
</gene>
<sequence length="200" mass="22969">MSSSIKTKDLKKDAGWRGSLSTLINLLNGVDEFCCCYHWNFACKACNYCEQLKIRLPPLIGWIAENSSFNEILEDKFKQIKTECRSCKAKDSVLPENIKVPLYCFIFLDENESQINLQKINYLECKTVKYTLAGIIMEQHSHFTSLVKSPIIKINGQFNSITGSFMHDGMRNDGNLLKIDRTITRCIGKAKPYVLLYHRL</sequence>
<accession>A0AAU9J182</accession>
<organism evidence="1 2">
    <name type="scientific">Blepharisma stoltei</name>
    <dbReference type="NCBI Taxonomy" id="1481888"/>
    <lineage>
        <taxon>Eukaryota</taxon>
        <taxon>Sar</taxon>
        <taxon>Alveolata</taxon>
        <taxon>Ciliophora</taxon>
        <taxon>Postciliodesmatophora</taxon>
        <taxon>Heterotrichea</taxon>
        <taxon>Heterotrichida</taxon>
        <taxon>Blepharismidae</taxon>
        <taxon>Blepharisma</taxon>
    </lineage>
</organism>
<dbReference type="EMBL" id="CAJZBQ010000021">
    <property type="protein sequence ID" value="CAG9319134.1"/>
    <property type="molecule type" value="Genomic_DNA"/>
</dbReference>
<keyword evidence="2" id="KW-1185">Reference proteome</keyword>
<comment type="caution">
    <text evidence="1">The sequence shown here is derived from an EMBL/GenBank/DDBJ whole genome shotgun (WGS) entry which is preliminary data.</text>
</comment>
<protein>
    <submittedName>
        <fullName evidence="1">Uncharacterized protein</fullName>
    </submittedName>
</protein>